<accession>A0ABY4GUV1</accession>
<dbReference type="PANTHER" id="PTHR42779">
    <property type="entry name" value="PROTEIN YNJB"/>
    <property type="match status" value="1"/>
</dbReference>
<name>A0ABY4GUV1_9BACI</name>
<protein>
    <submittedName>
        <fullName evidence="2">ABC transporter substrate-binding protein</fullName>
    </submittedName>
</protein>
<evidence type="ECO:0000313" key="3">
    <source>
        <dbReference type="Proteomes" id="UP000831880"/>
    </source>
</evidence>
<dbReference type="InterPro" id="IPR027020">
    <property type="entry name" value="YnjB"/>
</dbReference>
<evidence type="ECO:0000256" key="1">
    <source>
        <dbReference type="SAM" id="SignalP"/>
    </source>
</evidence>
<dbReference type="InterPro" id="IPR006059">
    <property type="entry name" value="SBP"/>
</dbReference>
<keyword evidence="3" id="KW-1185">Reference proteome</keyword>
<feature type="chain" id="PRO_5045385770" evidence="1">
    <location>
        <begin position="24"/>
        <end position="412"/>
    </location>
</feature>
<dbReference type="Proteomes" id="UP000831880">
    <property type="component" value="Chromosome"/>
</dbReference>
<evidence type="ECO:0000313" key="2">
    <source>
        <dbReference type="EMBL" id="UOQ91769.1"/>
    </source>
</evidence>
<dbReference type="SUPFAM" id="SSF53850">
    <property type="entry name" value="Periplasmic binding protein-like II"/>
    <property type="match status" value="1"/>
</dbReference>
<reference evidence="2 3" key="1">
    <citation type="submission" date="2022-04" db="EMBL/GenBank/DDBJ databases">
        <title>Halobacillus sp. isolated from saltern.</title>
        <authorList>
            <person name="Won M."/>
            <person name="Lee C.-M."/>
            <person name="Woen H.-Y."/>
            <person name="Kwon S.-W."/>
        </authorList>
    </citation>
    <scope>NUCLEOTIDE SEQUENCE [LARGE SCALE GENOMIC DNA]</scope>
    <source>
        <strain evidence="2 3">SSTM10-2</strain>
    </source>
</reference>
<dbReference type="EMBL" id="CP095074">
    <property type="protein sequence ID" value="UOQ91769.1"/>
    <property type="molecule type" value="Genomic_DNA"/>
</dbReference>
<dbReference type="Gene3D" id="3.40.190.10">
    <property type="entry name" value="Periplasmic binding protein-like II"/>
    <property type="match status" value="2"/>
</dbReference>
<sequence>MKRFYFLLFVSIFLLIGCGNTNEQSSNSFDEITSQPWSEIEEAADGTTVRLYMWGGDEGINQYLDEWAIPHLKEKYNITLERVPMDTVKILQKLQTEKKANKQDGTIDIIWINGENFKNAKKNNLLAGSFTDKLPNFNKYYQTDDPALTTDFGTPVEGMEAPWGKVQFVFHYDESKIDEPPASFAQLQEWIKSHPGKFTYPNATDFTGNAFLRHVLYAKADQPSDIYNEPLDEEAISGTANKMWGYLNNIEPDLWRSGEHYPNSLTELDKLYSQGEVWMTMGYNEARAESLIEQGVFPETTKSFVMEPGSIGNTHFLSIPFNSPNVKGALTTINYLLSPEAQLAKYKPNYWGENTPISLEKLSEEMRKKFKAVDRGDSVISQQKLEESFLPESEAAYVEWMEEQWFNEVVQE</sequence>
<organism evidence="2 3">
    <name type="scientific">Halobacillus shinanisalinarum</name>
    <dbReference type="NCBI Taxonomy" id="2932258"/>
    <lineage>
        <taxon>Bacteria</taxon>
        <taxon>Bacillati</taxon>
        <taxon>Bacillota</taxon>
        <taxon>Bacilli</taxon>
        <taxon>Bacillales</taxon>
        <taxon>Bacillaceae</taxon>
        <taxon>Halobacillus</taxon>
    </lineage>
</organism>
<dbReference type="RefSeq" id="WP_244751380.1">
    <property type="nucleotide sequence ID" value="NZ_CP095074.1"/>
</dbReference>
<proteinExistence type="predicted"/>
<dbReference type="Pfam" id="PF13416">
    <property type="entry name" value="SBP_bac_8"/>
    <property type="match status" value="1"/>
</dbReference>
<dbReference type="PANTHER" id="PTHR42779:SF1">
    <property type="entry name" value="PROTEIN YNJB"/>
    <property type="match status" value="1"/>
</dbReference>
<dbReference type="PIRSF" id="PIRSF029172">
    <property type="entry name" value="UCP029172_ABC_sbc_YnjB"/>
    <property type="match status" value="1"/>
</dbReference>
<feature type="signal peptide" evidence="1">
    <location>
        <begin position="1"/>
        <end position="23"/>
    </location>
</feature>
<dbReference type="NCBIfam" id="NF008633">
    <property type="entry name" value="PRK11622.1"/>
    <property type="match status" value="1"/>
</dbReference>
<keyword evidence="1" id="KW-0732">Signal</keyword>
<gene>
    <name evidence="2" type="ORF">MUO14_14620</name>
</gene>
<dbReference type="PROSITE" id="PS51257">
    <property type="entry name" value="PROKAR_LIPOPROTEIN"/>
    <property type="match status" value="1"/>
</dbReference>